<evidence type="ECO:0000313" key="2">
    <source>
        <dbReference type="Proteomes" id="UP000608522"/>
    </source>
</evidence>
<name>A0ABQ3T2R6_9ACTN</name>
<dbReference type="EMBL" id="BNED01000002">
    <property type="protein sequence ID" value="GHI74674.1"/>
    <property type="molecule type" value="Genomic_DNA"/>
</dbReference>
<protein>
    <recommendedName>
        <fullName evidence="3">XRE family transcriptional regulator</fullName>
    </recommendedName>
</protein>
<reference evidence="2" key="1">
    <citation type="submission" date="2023-07" db="EMBL/GenBank/DDBJ databases">
        <title>Whole genome shotgun sequence of Streptomyces spororaveus NBRC 15456.</title>
        <authorList>
            <person name="Komaki H."/>
            <person name="Tamura T."/>
        </authorList>
    </citation>
    <scope>NUCLEOTIDE SEQUENCE [LARGE SCALE GENOMIC DNA]</scope>
    <source>
        <strain evidence="2">NBRC 15456</strain>
    </source>
</reference>
<proteinExistence type="predicted"/>
<dbReference type="Proteomes" id="UP000608522">
    <property type="component" value="Unassembled WGS sequence"/>
</dbReference>
<sequence>MGTHSTGPIPVQPAAVLRVAMSQQPGNPAFRTARRERGWHSQADVADAYAAHAAALGEPAGIDVRQVRRWESARPGWPNIQARRILVAMFHCPLEELGFTPPAGTAEERATGVEEDAVRRRTFLQGGVAATSWLAPVGGPGRLEAALANARRYGGHGLAGHLRAALDEIARADSSTGPRQVLPAAMELLAVIDALVREVTSPVRSELLSIGARAAEFTAWLHRDGGSPAHVTVYFHDRAAEWATVTGDGPMHAYVLLRKAQATDRHDPARMLDLAHAAAHGPWALPPRAQAEALQQEARALALTGAPPDAVARTLAAAHHALDQAPPAEPASCSGPLCAGYGLDRLMAQSAISHREAGQAGRAVDLLQQHLTRGAFAPRDRAFFTAHLSGALAAAGEPDQAASTGLTALRLAAAPGYGQALRELRRTAAQLRPHARRPAVRELRQALTALTV</sequence>
<evidence type="ECO:0000313" key="1">
    <source>
        <dbReference type="EMBL" id="GHI74674.1"/>
    </source>
</evidence>
<organism evidence="1 2">
    <name type="scientific">Streptomyces spororaveus</name>
    <dbReference type="NCBI Taxonomy" id="284039"/>
    <lineage>
        <taxon>Bacteria</taxon>
        <taxon>Bacillati</taxon>
        <taxon>Actinomycetota</taxon>
        <taxon>Actinomycetes</taxon>
        <taxon>Kitasatosporales</taxon>
        <taxon>Streptomycetaceae</taxon>
        <taxon>Streptomyces</taxon>
    </lineage>
</organism>
<comment type="caution">
    <text evidence="1">The sequence shown here is derived from an EMBL/GenBank/DDBJ whole genome shotgun (WGS) entry which is preliminary data.</text>
</comment>
<accession>A0ABQ3T2R6</accession>
<gene>
    <name evidence="1" type="ORF">Sspor_02350</name>
</gene>
<keyword evidence="2" id="KW-1185">Reference proteome</keyword>
<evidence type="ECO:0008006" key="3">
    <source>
        <dbReference type="Google" id="ProtNLM"/>
    </source>
</evidence>